<comment type="similarity">
    <text evidence="3">Belongs to the 3-hydroxybenzoate 6-hydroxylase family.</text>
</comment>
<keyword evidence="1" id="KW-0560">Oxidoreductase</keyword>
<dbReference type="Gene3D" id="3.50.50.60">
    <property type="entry name" value="FAD/NAD(P)-binding domain"/>
    <property type="match status" value="2"/>
</dbReference>
<evidence type="ECO:0000256" key="1">
    <source>
        <dbReference type="ARBA" id="ARBA00023002"/>
    </source>
</evidence>
<evidence type="ECO:0000313" key="5">
    <source>
        <dbReference type="EMBL" id="KAL0323221.1"/>
    </source>
</evidence>
<dbReference type="PANTHER" id="PTHR45934">
    <property type="entry name" value="FAD/NAD(P)-BINDING OXIDOREDUCTASE FAMILY PROTEIN"/>
    <property type="match status" value="1"/>
</dbReference>
<keyword evidence="2 5" id="KW-0503">Monooxygenase</keyword>
<reference evidence="5" key="2">
    <citation type="journal article" date="2024" name="Plant">
        <title>Genomic evolution and insights into agronomic trait innovations of Sesamum species.</title>
        <authorList>
            <person name="Miao H."/>
            <person name="Wang L."/>
            <person name="Qu L."/>
            <person name="Liu H."/>
            <person name="Sun Y."/>
            <person name="Le M."/>
            <person name="Wang Q."/>
            <person name="Wei S."/>
            <person name="Zheng Y."/>
            <person name="Lin W."/>
            <person name="Duan Y."/>
            <person name="Cao H."/>
            <person name="Xiong S."/>
            <person name="Wang X."/>
            <person name="Wei L."/>
            <person name="Li C."/>
            <person name="Ma Q."/>
            <person name="Ju M."/>
            <person name="Zhao R."/>
            <person name="Li G."/>
            <person name="Mu C."/>
            <person name="Tian Q."/>
            <person name="Mei H."/>
            <person name="Zhang T."/>
            <person name="Gao T."/>
            <person name="Zhang H."/>
        </authorList>
    </citation>
    <scope>NUCLEOTIDE SEQUENCE</scope>
    <source>
        <strain evidence="5">G01</strain>
    </source>
</reference>
<gene>
    <name evidence="5" type="ORF">Sangu_1941400</name>
</gene>
<evidence type="ECO:0000256" key="3">
    <source>
        <dbReference type="ARBA" id="ARBA00024018"/>
    </source>
</evidence>
<evidence type="ECO:0000259" key="4">
    <source>
        <dbReference type="Pfam" id="PF01494"/>
    </source>
</evidence>
<dbReference type="GO" id="GO:0004497">
    <property type="term" value="F:monooxygenase activity"/>
    <property type="evidence" value="ECO:0007669"/>
    <property type="project" value="UniProtKB-KW"/>
</dbReference>
<dbReference type="AlphaFoldDB" id="A0AAW2LW19"/>
<sequence length="348" mass="38990">MEYEIHEDIVIVGAGIAGLSTALGLHRLGIRSLVLESSDVLRIVGFALTMWTNAWRAADALGIGDSLRATSFRLQGIKLCYRNPSLRSQQQAHSVDHKFDKSESRCVRRKDLLETLERELPQGTIRYSSRIVSIEESGRLKLLHLADGTVVRTKVLIGCDGANSMVAKWLGLQSPVNAGRSAIRGFVDYMDGHGFEPKWHTYISGDVRYGFMPCDHKSIYWFCSFAQSLFKSGDALHPMTPDIGQGGCSSLEDSIILARCLGEALLAKRTCNDKGKDKDYVMIEKGLEKYSRERRWRSFSLISTTYVVGRIRESDSKVISFLKKNLSRYLDGIYERMAAFDCGKLIVS</sequence>
<dbReference type="EMBL" id="JACGWK010000012">
    <property type="protein sequence ID" value="KAL0323221.1"/>
    <property type="molecule type" value="Genomic_DNA"/>
</dbReference>
<proteinExistence type="inferred from homology"/>
<dbReference type="PANTHER" id="PTHR45934:SF28">
    <property type="entry name" value="OS03G0153100 PROTEIN"/>
    <property type="match status" value="1"/>
</dbReference>
<protein>
    <submittedName>
        <fullName evidence="5">Monooxygenase 2</fullName>
    </submittedName>
</protein>
<accession>A0AAW2LW19</accession>
<dbReference type="InterPro" id="IPR002938">
    <property type="entry name" value="FAD-bd"/>
</dbReference>
<comment type="caution">
    <text evidence="5">The sequence shown here is derived from an EMBL/GenBank/DDBJ whole genome shotgun (WGS) entry which is preliminary data.</text>
</comment>
<dbReference type="InterPro" id="IPR036188">
    <property type="entry name" value="FAD/NAD-bd_sf"/>
</dbReference>
<evidence type="ECO:0000256" key="2">
    <source>
        <dbReference type="ARBA" id="ARBA00023033"/>
    </source>
</evidence>
<name>A0AAW2LW19_9LAMI</name>
<organism evidence="5">
    <name type="scientific">Sesamum angustifolium</name>
    <dbReference type="NCBI Taxonomy" id="2727405"/>
    <lineage>
        <taxon>Eukaryota</taxon>
        <taxon>Viridiplantae</taxon>
        <taxon>Streptophyta</taxon>
        <taxon>Embryophyta</taxon>
        <taxon>Tracheophyta</taxon>
        <taxon>Spermatophyta</taxon>
        <taxon>Magnoliopsida</taxon>
        <taxon>eudicotyledons</taxon>
        <taxon>Gunneridae</taxon>
        <taxon>Pentapetalae</taxon>
        <taxon>asterids</taxon>
        <taxon>lamiids</taxon>
        <taxon>Lamiales</taxon>
        <taxon>Pedaliaceae</taxon>
        <taxon>Sesamum</taxon>
    </lineage>
</organism>
<dbReference type="SUPFAM" id="SSF51905">
    <property type="entry name" value="FAD/NAD(P)-binding domain"/>
    <property type="match status" value="1"/>
</dbReference>
<dbReference type="InterPro" id="IPR044560">
    <property type="entry name" value="MOase"/>
</dbReference>
<dbReference type="GO" id="GO:0071949">
    <property type="term" value="F:FAD binding"/>
    <property type="evidence" value="ECO:0007669"/>
    <property type="project" value="InterPro"/>
</dbReference>
<dbReference type="Pfam" id="PF01494">
    <property type="entry name" value="FAD_binding_3"/>
    <property type="match status" value="1"/>
</dbReference>
<feature type="domain" description="FAD-binding" evidence="4">
    <location>
        <begin position="8"/>
        <end position="179"/>
    </location>
</feature>
<dbReference type="PRINTS" id="PR00420">
    <property type="entry name" value="RNGMNOXGNASE"/>
</dbReference>
<reference evidence="5" key="1">
    <citation type="submission" date="2020-06" db="EMBL/GenBank/DDBJ databases">
        <authorList>
            <person name="Li T."/>
            <person name="Hu X."/>
            <person name="Zhang T."/>
            <person name="Song X."/>
            <person name="Zhang H."/>
            <person name="Dai N."/>
            <person name="Sheng W."/>
            <person name="Hou X."/>
            <person name="Wei L."/>
        </authorList>
    </citation>
    <scope>NUCLEOTIDE SEQUENCE</scope>
    <source>
        <strain evidence="5">G01</strain>
        <tissue evidence="5">Leaf</tissue>
    </source>
</reference>